<keyword evidence="6" id="KW-0636">Prenylation</keyword>
<proteinExistence type="inferred from homology"/>
<dbReference type="CDD" id="cd15867">
    <property type="entry name" value="R-SNARE_YKT6"/>
    <property type="match status" value="1"/>
</dbReference>
<dbReference type="Gene3D" id="1.20.5.110">
    <property type="match status" value="1"/>
</dbReference>
<dbReference type="Pfam" id="PF00957">
    <property type="entry name" value="Synaptobrevin"/>
    <property type="match status" value="1"/>
</dbReference>
<organism evidence="8 9">
    <name type="scientific">Tilletia caries</name>
    <name type="common">wheat bunt fungus</name>
    <dbReference type="NCBI Taxonomy" id="13290"/>
    <lineage>
        <taxon>Eukaryota</taxon>
        <taxon>Fungi</taxon>
        <taxon>Dikarya</taxon>
        <taxon>Basidiomycota</taxon>
        <taxon>Ustilaginomycotina</taxon>
        <taxon>Exobasidiomycetes</taxon>
        <taxon>Tilletiales</taxon>
        <taxon>Tilletiaceae</taxon>
        <taxon>Tilletia</taxon>
    </lineage>
</organism>
<sequence>MAAPQTPGLAAGGPEEAFHLDTNVTDHWEVQQLDDNISQRPAHTAAYSSLSFPLSSAPCRPNQATIHVSPVPRCAAQIYALLIFANPPGASAVSLVGAWELGSFSFFQRGTIQDVMSFMSKTVAERTQPTQRQSIQENNTIAHVHARPASDGIVGVLVTDTEYPVRVAFSLLNKSLDEFLLKVPKASWSSQVSAITTGSQEPPPGKSTLLVSESVFPQAQDFVKRYQDPRQADNIMKVQQELDETKIVLHQTIDSVLQRGEDLDKLVEKSQSLSTSSKAFYKTAKKQNSCCTVM</sequence>
<reference evidence="8" key="2">
    <citation type="journal article" date="2019" name="IMA Fungus">
        <title>Genome sequencing and comparison of five Tilletia species to identify candidate genes for the detection of regulated species infecting wheat.</title>
        <authorList>
            <person name="Nguyen H.D.T."/>
            <person name="Sultana T."/>
            <person name="Kesanakurti P."/>
            <person name="Hambleton S."/>
        </authorList>
    </citation>
    <scope>NUCLEOTIDE SEQUENCE</scope>
    <source>
        <strain evidence="8">DAOMC 238032</strain>
    </source>
</reference>
<dbReference type="Pfam" id="PF13774">
    <property type="entry name" value="Longin"/>
    <property type="match status" value="1"/>
</dbReference>
<dbReference type="PANTHER" id="PTHR45806">
    <property type="entry name" value="SYNAPTOBREVIN HOMOLOG YKT6"/>
    <property type="match status" value="1"/>
</dbReference>
<dbReference type="InterPro" id="IPR010908">
    <property type="entry name" value="Longin_dom"/>
</dbReference>
<dbReference type="EMBL" id="LWDD02000014">
    <property type="protein sequence ID" value="KAE8265444.1"/>
    <property type="molecule type" value="Genomic_DNA"/>
</dbReference>
<evidence type="ECO:0000313" key="9">
    <source>
        <dbReference type="Proteomes" id="UP000077671"/>
    </source>
</evidence>
<evidence type="ECO:0000256" key="5">
    <source>
        <dbReference type="ARBA" id="ARBA00023288"/>
    </source>
</evidence>
<keyword evidence="2" id="KW-0488">Methylation</keyword>
<evidence type="ECO:0008006" key="10">
    <source>
        <dbReference type="Google" id="ProtNLM"/>
    </source>
</evidence>
<evidence type="ECO:0000256" key="6">
    <source>
        <dbReference type="ARBA" id="ARBA00023289"/>
    </source>
</evidence>
<dbReference type="InterPro" id="IPR042855">
    <property type="entry name" value="V_SNARE_CC"/>
</dbReference>
<evidence type="ECO:0000313" key="8">
    <source>
        <dbReference type="EMBL" id="KAE8265444.1"/>
    </source>
</evidence>
<comment type="similarity">
    <text evidence="1">Belongs to the synaptobrevin family.</text>
</comment>
<comment type="caution">
    <text evidence="8">The sequence shown here is derived from an EMBL/GenBank/DDBJ whole genome shotgun (WGS) entry which is preliminary data.</text>
</comment>
<gene>
    <name evidence="8" type="ORF">A4X03_0g262</name>
</gene>
<dbReference type="Proteomes" id="UP000077671">
    <property type="component" value="Unassembled WGS sequence"/>
</dbReference>
<evidence type="ECO:0000256" key="2">
    <source>
        <dbReference type="ARBA" id="ARBA00022481"/>
    </source>
</evidence>
<dbReference type="PANTHER" id="PTHR45806:SF1">
    <property type="entry name" value="SYNAPTOBREVIN HOMOLOG YKT6"/>
    <property type="match status" value="1"/>
</dbReference>
<dbReference type="Gene3D" id="3.30.450.50">
    <property type="entry name" value="Longin domain"/>
    <property type="match status" value="1"/>
</dbReference>
<evidence type="ECO:0000256" key="4">
    <source>
        <dbReference type="ARBA" id="ARBA00023139"/>
    </source>
</evidence>
<dbReference type="PROSITE" id="PS50859">
    <property type="entry name" value="LONGIN"/>
    <property type="match status" value="1"/>
</dbReference>
<dbReference type="InterPro" id="IPR011012">
    <property type="entry name" value="Longin-like_dom_sf"/>
</dbReference>
<dbReference type="AlphaFoldDB" id="A0A177VE20"/>
<dbReference type="SUPFAM" id="SSF64356">
    <property type="entry name" value="SNARE-like"/>
    <property type="match status" value="1"/>
</dbReference>
<dbReference type="GO" id="GO:0005794">
    <property type="term" value="C:Golgi apparatus"/>
    <property type="evidence" value="ECO:0007669"/>
    <property type="project" value="TreeGrafter"/>
</dbReference>
<protein>
    <recommendedName>
        <fullName evidence="10">V-SNARE coiled-coil homology domain-containing protein</fullName>
    </recommendedName>
</protein>
<keyword evidence="5" id="KW-0449">Lipoprotein</keyword>
<name>A0A177VE20_9BASI</name>
<accession>A0A177VE20</accession>
<dbReference type="GO" id="GO:0005484">
    <property type="term" value="F:SNAP receptor activity"/>
    <property type="evidence" value="ECO:0007669"/>
    <property type="project" value="TreeGrafter"/>
</dbReference>
<dbReference type="InterPro" id="IPR045848">
    <property type="entry name" value="R-SNARE_YKT6"/>
</dbReference>
<evidence type="ECO:0000256" key="7">
    <source>
        <dbReference type="ARBA" id="ARBA00046278"/>
    </source>
</evidence>
<reference evidence="8" key="1">
    <citation type="submission" date="2016-04" db="EMBL/GenBank/DDBJ databases">
        <authorList>
            <person name="Nguyen H.D."/>
            <person name="Kesanakurti P."/>
            <person name="Cullis J."/>
            <person name="Levesque C.A."/>
            <person name="Hambleton S."/>
        </authorList>
    </citation>
    <scope>NUCLEOTIDE SEQUENCE</scope>
    <source>
        <strain evidence="8">DAOMC 238032</strain>
    </source>
</reference>
<dbReference type="GO" id="GO:0006888">
    <property type="term" value="P:endoplasmic reticulum to Golgi vesicle-mediated transport"/>
    <property type="evidence" value="ECO:0007669"/>
    <property type="project" value="TreeGrafter"/>
</dbReference>
<dbReference type="PROSITE" id="PS50892">
    <property type="entry name" value="V_SNARE"/>
    <property type="match status" value="1"/>
</dbReference>
<dbReference type="SUPFAM" id="SSF58038">
    <property type="entry name" value="SNARE fusion complex"/>
    <property type="match status" value="1"/>
</dbReference>
<keyword evidence="4" id="KW-0564">Palmitate</keyword>
<dbReference type="CDD" id="cd14824">
    <property type="entry name" value="Longin"/>
    <property type="match status" value="1"/>
</dbReference>
<dbReference type="SMART" id="SM01270">
    <property type="entry name" value="Longin"/>
    <property type="match status" value="1"/>
</dbReference>
<evidence type="ECO:0000256" key="1">
    <source>
        <dbReference type="ARBA" id="ARBA00008025"/>
    </source>
</evidence>
<keyword evidence="3" id="KW-0472">Membrane</keyword>
<comment type="subcellular location">
    <subcellularLocation>
        <location evidence="7">Endomembrane system</location>
        <topology evidence="7">Lipid-anchor</topology>
        <orientation evidence="7">Cytoplasmic side</orientation>
    </subcellularLocation>
</comment>
<evidence type="ECO:0000256" key="3">
    <source>
        <dbReference type="ARBA" id="ARBA00023136"/>
    </source>
</evidence>